<accession>A0A150LID2</accession>
<protein>
    <submittedName>
        <fullName evidence="2">Uncharacterized protein</fullName>
    </submittedName>
</protein>
<feature type="transmembrane region" description="Helical" evidence="1">
    <location>
        <begin position="7"/>
        <end position="30"/>
    </location>
</feature>
<organism evidence="2 4">
    <name type="scientific">Heyndrickxia sporothermodurans</name>
    <dbReference type="NCBI Taxonomy" id="46224"/>
    <lineage>
        <taxon>Bacteria</taxon>
        <taxon>Bacillati</taxon>
        <taxon>Bacillota</taxon>
        <taxon>Bacilli</taxon>
        <taxon>Bacillales</taxon>
        <taxon>Bacillaceae</taxon>
        <taxon>Heyndrickxia</taxon>
    </lineage>
</organism>
<dbReference type="EMBL" id="LQYN01000005">
    <property type="protein sequence ID" value="KYD11502.1"/>
    <property type="molecule type" value="Genomic_DNA"/>
</dbReference>
<sequence length="170" mass="19917">MPSRWTIYQCIVVLFLVILLFIVEMFKSYFSVSLSLNGTSTIIPLLLTFLFIIIVVGCSSLLMIFQTKKSTLFLTHRIWMKMYILTPLLLILSITFFITAALASINFQEFMQEQRWTLYVFICYFIFMMNLFVLSVIHKIKGESISKEAKIKASYLWTSLILFIIIFMLP</sequence>
<gene>
    <name evidence="2" type="ORF">B4102_0173</name>
    <name evidence="3" type="ORF">JGZ69_02500</name>
</gene>
<keyword evidence="4" id="KW-1185">Reference proteome</keyword>
<keyword evidence="1" id="KW-0472">Membrane</keyword>
<keyword evidence="1" id="KW-1133">Transmembrane helix</keyword>
<feature type="transmembrane region" description="Helical" evidence="1">
    <location>
        <begin position="116"/>
        <end position="137"/>
    </location>
</feature>
<feature type="transmembrane region" description="Helical" evidence="1">
    <location>
        <begin position="149"/>
        <end position="169"/>
    </location>
</feature>
<proteinExistence type="predicted"/>
<keyword evidence="1" id="KW-0812">Transmembrane</keyword>
<dbReference type="AlphaFoldDB" id="A0A150LID2"/>
<evidence type="ECO:0000313" key="3">
    <source>
        <dbReference type="EMBL" id="QQX25852.1"/>
    </source>
</evidence>
<dbReference type="PATRIC" id="fig|46224.3.peg.3425"/>
<dbReference type="OrthoDB" id="2427708at2"/>
<evidence type="ECO:0000313" key="5">
    <source>
        <dbReference type="Proteomes" id="UP000595512"/>
    </source>
</evidence>
<evidence type="ECO:0000256" key="1">
    <source>
        <dbReference type="SAM" id="Phobius"/>
    </source>
</evidence>
<evidence type="ECO:0000313" key="2">
    <source>
        <dbReference type="EMBL" id="KYD11502.1"/>
    </source>
</evidence>
<reference evidence="2 4" key="1">
    <citation type="submission" date="2016-01" db="EMBL/GenBank/DDBJ databases">
        <title>Genome Sequences of Twelve Sporeforming Bacillus Species Isolated from Foods.</title>
        <authorList>
            <person name="Berendsen E.M."/>
            <person name="Wells-Bennik M.H."/>
            <person name="Krawcyk A.O."/>
            <person name="De Jong A."/>
            <person name="Holsappel S."/>
            <person name="Eijlander R.T."/>
            <person name="Kuipers O.P."/>
        </authorList>
    </citation>
    <scope>NUCLEOTIDE SEQUENCE [LARGE SCALE GENOMIC DNA]</scope>
    <source>
        <strain evidence="2 4">B4102</strain>
    </source>
</reference>
<feature type="transmembrane region" description="Helical" evidence="1">
    <location>
        <begin position="84"/>
        <end position="104"/>
    </location>
</feature>
<feature type="transmembrane region" description="Helical" evidence="1">
    <location>
        <begin position="42"/>
        <end position="64"/>
    </location>
</feature>
<dbReference type="EMBL" id="CP066701">
    <property type="protein sequence ID" value="QQX25852.1"/>
    <property type="molecule type" value="Genomic_DNA"/>
</dbReference>
<evidence type="ECO:0000313" key="4">
    <source>
        <dbReference type="Proteomes" id="UP000075666"/>
    </source>
</evidence>
<reference evidence="3 5" key="2">
    <citation type="submission" date="2020-12" db="EMBL/GenBank/DDBJ databases">
        <title>Taxonomic evaluation of the Bacillus sporothermodurans group of bacteria based on whole genome sequences.</title>
        <authorList>
            <person name="Fiedler G."/>
            <person name="Herbstmann A.-D."/>
            <person name="Doll E."/>
            <person name="Wenning M."/>
            <person name="Brinks E."/>
            <person name="Kabisch J."/>
            <person name="Breitenwieser F."/>
            <person name="Lappann M."/>
            <person name="Boehnlein C."/>
            <person name="Franz C."/>
        </authorList>
    </citation>
    <scope>NUCLEOTIDE SEQUENCE [LARGE SCALE GENOMIC DNA]</scope>
    <source>
        <strain evidence="3 5">DSM 10599</strain>
    </source>
</reference>
<dbReference type="Proteomes" id="UP000595512">
    <property type="component" value="Chromosome"/>
</dbReference>
<name>A0A150LID2_9BACI</name>
<dbReference type="KEGG" id="hspo:JGZ69_02500"/>
<dbReference type="RefSeq" id="WP_066226055.1">
    <property type="nucleotide sequence ID" value="NZ_CP066701.1"/>
</dbReference>
<dbReference type="Proteomes" id="UP000075666">
    <property type="component" value="Unassembled WGS sequence"/>
</dbReference>